<sequence>MENRIRQQFLTHLSREMRHFTDQSYIDNFYELDEQIIRALQSNQLRLANTLLETLTLDLLKHPMIDEYHGIRLYFRGLTYHVSRLVPASNLNVQTSLSYTSALLKLVDELHTPLDFVYAIPVITESLAKMMSFISPQVSSDHRVLSAIQLIEEHLTDSSLSLSSVAIGVGLSNNYLSSLFKQETGETIAERIRRRRIEASMNDLIATSSPICSIAKSYCFSSCTTFISTFKAYKDMTPLQYRQSHHKKKR</sequence>
<evidence type="ECO:0000259" key="4">
    <source>
        <dbReference type="PROSITE" id="PS01124"/>
    </source>
</evidence>
<evidence type="ECO:0000313" key="5">
    <source>
        <dbReference type="EMBL" id="MFC7388740.1"/>
    </source>
</evidence>
<name>A0ABW2PM72_9BACL</name>
<proteinExistence type="predicted"/>
<dbReference type="SMART" id="SM00342">
    <property type="entry name" value="HTH_ARAC"/>
    <property type="match status" value="1"/>
</dbReference>
<dbReference type="InterPro" id="IPR018060">
    <property type="entry name" value="HTH_AraC"/>
</dbReference>
<dbReference type="Pfam" id="PF12833">
    <property type="entry name" value="HTH_18"/>
    <property type="match status" value="1"/>
</dbReference>
<dbReference type="SUPFAM" id="SSF46689">
    <property type="entry name" value="Homeodomain-like"/>
    <property type="match status" value="2"/>
</dbReference>
<dbReference type="Gene3D" id="1.10.10.60">
    <property type="entry name" value="Homeodomain-like"/>
    <property type="match status" value="2"/>
</dbReference>
<evidence type="ECO:0000256" key="2">
    <source>
        <dbReference type="ARBA" id="ARBA00023125"/>
    </source>
</evidence>
<comment type="caution">
    <text evidence="5">The sequence shown here is derived from an EMBL/GenBank/DDBJ whole genome shotgun (WGS) entry which is preliminary data.</text>
</comment>
<keyword evidence="6" id="KW-1185">Reference proteome</keyword>
<evidence type="ECO:0000256" key="1">
    <source>
        <dbReference type="ARBA" id="ARBA00023015"/>
    </source>
</evidence>
<feature type="domain" description="HTH araC/xylS-type" evidence="4">
    <location>
        <begin position="145"/>
        <end position="244"/>
    </location>
</feature>
<evidence type="ECO:0000313" key="6">
    <source>
        <dbReference type="Proteomes" id="UP001596439"/>
    </source>
</evidence>
<evidence type="ECO:0000256" key="3">
    <source>
        <dbReference type="ARBA" id="ARBA00023163"/>
    </source>
</evidence>
<reference evidence="6" key="1">
    <citation type="journal article" date="2019" name="Int. J. Syst. Evol. Microbiol.">
        <title>The Global Catalogue of Microorganisms (GCM) 10K type strain sequencing project: providing services to taxonomists for standard genome sequencing and annotation.</title>
        <authorList>
            <consortium name="The Broad Institute Genomics Platform"/>
            <consortium name="The Broad Institute Genome Sequencing Center for Infectious Disease"/>
            <person name="Wu L."/>
            <person name="Ma J."/>
        </authorList>
    </citation>
    <scope>NUCLEOTIDE SEQUENCE [LARGE SCALE GENOMIC DNA]</scope>
    <source>
        <strain evidence="6">CCUG 55590</strain>
    </source>
</reference>
<dbReference type="PROSITE" id="PS01124">
    <property type="entry name" value="HTH_ARAC_FAMILY_2"/>
    <property type="match status" value="1"/>
</dbReference>
<dbReference type="EMBL" id="JBHTCE010000001">
    <property type="protein sequence ID" value="MFC7388740.1"/>
    <property type="molecule type" value="Genomic_DNA"/>
</dbReference>
<accession>A0ABW2PM72</accession>
<gene>
    <name evidence="5" type="ORF">ACFQO8_01215</name>
</gene>
<keyword evidence="2" id="KW-0238">DNA-binding</keyword>
<dbReference type="PANTHER" id="PTHR43280">
    <property type="entry name" value="ARAC-FAMILY TRANSCRIPTIONAL REGULATOR"/>
    <property type="match status" value="1"/>
</dbReference>
<dbReference type="RefSeq" id="WP_214786237.1">
    <property type="nucleotide sequence ID" value="NZ_JANIEL010000005.1"/>
</dbReference>
<dbReference type="Proteomes" id="UP001596439">
    <property type="component" value="Unassembled WGS sequence"/>
</dbReference>
<organism evidence="5 6">
    <name type="scientific">Exiguobacterium aestuarii</name>
    <dbReference type="NCBI Taxonomy" id="273527"/>
    <lineage>
        <taxon>Bacteria</taxon>
        <taxon>Bacillati</taxon>
        <taxon>Bacillota</taxon>
        <taxon>Bacilli</taxon>
        <taxon>Bacillales</taxon>
        <taxon>Bacillales Family XII. Incertae Sedis</taxon>
        <taxon>Exiguobacterium</taxon>
    </lineage>
</organism>
<dbReference type="PANTHER" id="PTHR43280:SF2">
    <property type="entry name" value="HTH-TYPE TRANSCRIPTIONAL REGULATOR EXSA"/>
    <property type="match status" value="1"/>
</dbReference>
<keyword evidence="1" id="KW-0805">Transcription regulation</keyword>
<dbReference type="InterPro" id="IPR009057">
    <property type="entry name" value="Homeodomain-like_sf"/>
</dbReference>
<keyword evidence="3" id="KW-0804">Transcription</keyword>
<protein>
    <submittedName>
        <fullName evidence="5">Helix-turn-helix domain-containing protein</fullName>
    </submittedName>
</protein>